<proteinExistence type="predicted"/>
<reference evidence="1" key="1">
    <citation type="submission" date="2022-07" db="EMBL/GenBank/DDBJ databases">
        <title>Genome Sequence of Lecanicillium saksenae.</title>
        <authorList>
            <person name="Buettner E."/>
        </authorList>
    </citation>
    <scope>NUCLEOTIDE SEQUENCE</scope>
    <source>
        <strain evidence="1">VT-O1</strain>
    </source>
</reference>
<dbReference type="EMBL" id="JANAKD010000137">
    <property type="protein sequence ID" value="KAJ3497109.1"/>
    <property type="molecule type" value="Genomic_DNA"/>
</dbReference>
<accession>A0ACC1R5S1</accession>
<keyword evidence="2" id="KW-1185">Reference proteome</keyword>
<evidence type="ECO:0000313" key="2">
    <source>
        <dbReference type="Proteomes" id="UP001148737"/>
    </source>
</evidence>
<comment type="caution">
    <text evidence="1">The sequence shown here is derived from an EMBL/GenBank/DDBJ whole genome shotgun (WGS) entry which is preliminary data.</text>
</comment>
<name>A0ACC1R5S1_9HYPO</name>
<evidence type="ECO:0000313" key="1">
    <source>
        <dbReference type="EMBL" id="KAJ3497109.1"/>
    </source>
</evidence>
<protein>
    <submittedName>
        <fullName evidence="1">Uncharacterized protein</fullName>
    </submittedName>
</protein>
<sequence length="895" mass="100744">MKRASTQSFKGRSPTAVVIDLTVKRQKTTAPKNGARNDSRPGYDNGDRAKLNDRASPQVIDLTRETPESFANEENEKTHPKFYDMCFGVVEVEAEYCIIQPKECDIASIPVTVSLRCASLTMRREKGGARAGVLKSEGLDRLIREYPVTLKGQLLALDPQEAKKQAQIWRNGGALWYPRRLRLGIYGHQRDKHAIAKLLSDHGIFLQTPAADEYDTSVKFWNPQYLVRPGGASASVSKQLAEEQIYEVMRIFDYNPSIEIIDTDKEQVKQSTRLTTTLKPHQMQALRMMVEREYHGNSDTAFPSLWTQYASEQGIRYRHKITGATRETKEPIRGGILADEMGLGKTLSALSLICHHLDLLERSLPLAPDARKPPRATIIITPKSTIYEWQSQIERHIRPESIRVHIHHGDNRLKHEDELRNADIVLTTYDTLRSSLRSNGDCFLVKNDWARIILDEAHKIRNRSKKNFEAVCAITSQSRWCLTGTPIQNRLDDFASLVAFIRVPSFTKKHEFDIHIGQPIMDKATGCFLALRHLIAATCLRRTKASCLQSLNLPSKREVVEYVDLNERERDIYTFFQRRSFLLATSSTRGSSPAKANNTLQLIGALRMICNHAEGLLPPVALEAWHNKDATGLSWGMLEANMKECSLCSANCGLGDGVQYLSFACHHTICSDCMGSDEDLEETSDKRCPMCEASVAKDSSSSKKARARSPATELVHSPSTKVLALLRRISLDCGKAEEPPVKCVIFSYWTRMLDIIQAALTENGARFRRIDGRSSLTDRMRALQCFNSDSTVTIMLASIGAVGEGVDLTSASVVHLIEPQWNPMAEAQAVDRVHRIGQRRDVVIYRYLVQDSIESYVRAVQEQKLDLIRNSLAEKPQKTSMESASWKSLVEHLNP</sequence>
<organism evidence="1 2">
    <name type="scientific">Lecanicillium saksenae</name>
    <dbReference type="NCBI Taxonomy" id="468837"/>
    <lineage>
        <taxon>Eukaryota</taxon>
        <taxon>Fungi</taxon>
        <taxon>Dikarya</taxon>
        <taxon>Ascomycota</taxon>
        <taxon>Pezizomycotina</taxon>
        <taxon>Sordariomycetes</taxon>
        <taxon>Hypocreomycetidae</taxon>
        <taxon>Hypocreales</taxon>
        <taxon>Cordycipitaceae</taxon>
        <taxon>Lecanicillium</taxon>
    </lineage>
</organism>
<dbReference type="Proteomes" id="UP001148737">
    <property type="component" value="Unassembled WGS sequence"/>
</dbReference>
<gene>
    <name evidence="1" type="ORF">NLG97_g2147</name>
</gene>